<dbReference type="InterPro" id="IPR017972">
    <property type="entry name" value="Cyt_P450_CS"/>
</dbReference>
<feature type="chain" id="PRO_5015166523" description="Geraniol 10-hydroxylase" evidence="7">
    <location>
        <begin position="21"/>
        <end position="496"/>
    </location>
</feature>
<dbReference type="GO" id="GO:0020037">
    <property type="term" value="F:heme binding"/>
    <property type="evidence" value="ECO:0007669"/>
    <property type="project" value="InterPro"/>
</dbReference>
<keyword evidence="6" id="KW-0503">Monooxygenase</keyword>
<dbReference type="PROSITE" id="PS00086">
    <property type="entry name" value="CYTOCHROME_P450"/>
    <property type="match status" value="1"/>
</dbReference>
<dbReference type="Pfam" id="PF00067">
    <property type="entry name" value="p450"/>
    <property type="match status" value="1"/>
</dbReference>
<comment type="similarity">
    <text evidence="1 6">Belongs to the cytochrome P450 family.</text>
</comment>
<keyword evidence="5 6" id="KW-0349">Heme</keyword>
<keyword evidence="3 6" id="KW-0560">Oxidoreductase</keyword>
<dbReference type="InterPro" id="IPR036396">
    <property type="entry name" value="Cyt_P450_sf"/>
</dbReference>
<reference evidence="8" key="1">
    <citation type="submission" date="2018-02" db="EMBL/GenBank/DDBJ databases">
        <title>Rhizophora mucronata_Transcriptome.</title>
        <authorList>
            <person name="Meera S.P."/>
            <person name="Sreeshan A."/>
            <person name="Augustine A."/>
        </authorList>
    </citation>
    <scope>NUCLEOTIDE SEQUENCE</scope>
    <source>
        <tissue evidence="8">Leaf</tissue>
    </source>
</reference>
<dbReference type="CDD" id="cd11073">
    <property type="entry name" value="CYP76-like"/>
    <property type="match status" value="1"/>
</dbReference>
<feature type="signal peptide" evidence="7">
    <location>
        <begin position="1"/>
        <end position="20"/>
    </location>
</feature>
<keyword evidence="2 5" id="KW-0479">Metal-binding</keyword>
<evidence type="ECO:0000256" key="1">
    <source>
        <dbReference type="ARBA" id="ARBA00010617"/>
    </source>
</evidence>
<evidence type="ECO:0000256" key="4">
    <source>
        <dbReference type="ARBA" id="ARBA00023004"/>
    </source>
</evidence>
<dbReference type="SUPFAM" id="SSF48264">
    <property type="entry name" value="Cytochrome P450"/>
    <property type="match status" value="1"/>
</dbReference>
<dbReference type="PANTHER" id="PTHR47950">
    <property type="entry name" value="CYTOCHROME P450, FAMILY 76, SUBFAMILY C, POLYPEPTIDE 5-RELATED"/>
    <property type="match status" value="1"/>
</dbReference>
<feature type="binding site" description="axial binding residue" evidence="5">
    <location>
        <position position="439"/>
    </location>
    <ligand>
        <name>heme</name>
        <dbReference type="ChEBI" id="CHEBI:30413"/>
    </ligand>
    <ligandPart>
        <name>Fe</name>
        <dbReference type="ChEBI" id="CHEBI:18248"/>
    </ligandPart>
</feature>
<evidence type="ECO:0000256" key="3">
    <source>
        <dbReference type="ARBA" id="ARBA00023002"/>
    </source>
</evidence>
<sequence>MAVFICFILCLLFTFVCVIALQGSTRRSSRKLPLGPATWPIIGNILELGDKPHMSLAELSKIHGPLMSLKLGRVTTVVISSANMAKEVLRKHDLLFCDRTVKDSITACDHHKVGLPWLPVSEPWRNLRKICNSYLFTSRKLDANQDVRRKKVEELRAIVQESCRLGTAVDIGQAAFRTILGSLSNIVFSLDVTNSSAETVQEFKEVVRCIMDEAGKPNLSDCFPMLKKIDPQGIRHRMEIHVRKLLKIFDLIIQERLELRKMEGYIPFNDMLDALLTSEDNKEDMDINCIKHLFLDLFVAGTDTTSSTLEWAMTELLCNPKASSKARTELEQNIGRGSLMEESDIARLPYLEAIIKETFRLHPATPLLLPHKARSDVEISGFTVPKDAQVLVNVWAIGRDPSTWEDPNSFVPERFLGSEIDAKGGNFELIPFGAGRRICPGLPLASRQLPVMLGSLINCFDWKLEDGVTPEKMDMEDRFGLTLQKAKPLRAVPTQV</sequence>
<dbReference type="FunFam" id="1.10.630.10:FF:000007">
    <property type="entry name" value="Cytochrome P450 76C4"/>
    <property type="match status" value="1"/>
</dbReference>
<dbReference type="GO" id="GO:0016705">
    <property type="term" value="F:oxidoreductase activity, acting on paired donors, with incorporation or reduction of molecular oxygen"/>
    <property type="evidence" value="ECO:0007669"/>
    <property type="project" value="InterPro"/>
</dbReference>
<dbReference type="GO" id="GO:0004497">
    <property type="term" value="F:monooxygenase activity"/>
    <property type="evidence" value="ECO:0007669"/>
    <property type="project" value="UniProtKB-KW"/>
</dbReference>
<accession>A0A2P2IYE1</accession>
<dbReference type="Gene3D" id="1.10.630.10">
    <property type="entry name" value="Cytochrome P450"/>
    <property type="match status" value="1"/>
</dbReference>
<dbReference type="InterPro" id="IPR001128">
    <property type="entry name" value="Cyt_P450"/>
</dbReference>
<keyword evidence="4 5" id="KW-0408">Iron</keyword>
<dbReference type="PANTHER" id="PTHR47950:SF48">
    <property type="entry name" value="CYTOCHROME P450 FAMILY PROTEIN, EXPRESSED"/>
    <property type="match status" value="1"/>
</dbReference>
<evidence type="ECO:0000256" key="6">
    <source>
        <dbReference type="RuleBase" id="RU000461"/>
    </source>
</evidence>
<evidence type="ECO:0000313" key="8">
    <source>
        <dbReference type="EMBL" id="MBW86227.1"/>
    </source>
</evidence>
<name>A0A2P2IYE1_RHIMU</name>
<dbReference type="AlphaFoldDB" id="A0A2P2IYE1"/>
<evidence type="ECO:0008006" key="9">
    <source>
        <dbReference type="Google" id="ProtNLM"/>
    </source>
</evidence>
<comment type="cofactor">
    <cofactor evidence="5">
        <name>heme</name>
        <dbReference type="ChEBI" id="CHEBI:30413"/>
    </cofactor>
</comment>
<dbReference type="InterPro" id="IPR002401">
    <property type="entry name" value="Cyt_P450_E_grp-I"/>
</dbReference>
<organism evidence="8">
    <name type="scientific">Rhizophora mucronata</name>
    <name type="common">Asiatic mangrove</name>
    <dbReference type="NCBI Taxonomy" id="61149"/>
    <lineage>
        <taxon>Eukaryota</taxon>
        <taxon>Viridiplantae</taxon>
        <taxon>Streptophyta</taxon>
        <taxon>Embryophyta</taxon>
        <taxon>Tracheophyta</taxon>
        <taxon>Spermatophyta</taxon>
        <taxon>Magnoliopsida</taxon>
        <taxon>eudicotyledons</taxon>
        <taxon>Gunneridae</taxon>
        <taxon>Pentapetalae</taxon>
        <taxon>rosids</taxon>
        <taxon>fabids</taxon>
        <taxon>Malpighiales</taxon>
        <taxon>Rhizophoraceae</taxon>
        <taxon>Rhizophora</taxon>
    </lineage>
</organism>
<evidence type="ECO:0000256" key="5">
    <source>
        <dbReference type="PIRSR" id="PIRSR602401-1"/>
    </source>
</evidence>
<keyword evidence="7" id="KW-0732">Signal</keyword>
<dbReference type="EMBL" id="GGEC01005744">
    <property type="protein sequence ID" value="MBW86227.1"/>
    <property type="molecule type" value="Transcribed_RNA"/>
</dbReference>
<evidence type="ECO:0000256" key="2">
    <source>
        <dbReference type="ARBA" id="ARBA00022723"/>
    </source>
</evidence>
<dbReference type="GO" id="GO:0005506">
    <property type="term" value="F:iron ion binding"/>
    <property type="evidence" value="ECO:0007669"/>
    <property type="project" value="InterPro"/>
</dbReference>
<protein>
    <recommendedName>
        <fullName evidence="9">Geraniol 10-hydroxylase</fullName>
    </recommendedName>
</protein>
<evidence type="ECO:0000256" key="7">
    <source>
        <dbReference type="SAM" id="SignalP"/>
    </source>
</evidence>
<dbReference type="PRINTS" id="PR00463">
    <property type="entry name" value="EP450I"/>
</dbReference>
<proteinExistence type="inferred from homology"/>
<dbReference type="PRINTS" id="PR00385">
    <property type="entry name" value="P450"/>
</dbReference>